<dbReference type="AlphaFoldDB" id="G5IAX4"/>
<dbReference type="OrthoDB" id="181267at2"/>
<dbReference type="Pfam" id="PF05544">
    <property type="entry name" value="Pro_racemase"/>
    <property type="match status" value="1"/>
</dbReference>
<dbReference type="Gene3D" id="3.10.310.10">
    <property type="entry name" value="Diaminopimelate Epimerase, Chain A, domain 1"/>
    <property type="match status" value="1"/>
</dbReference>
<sequence length="182" mass="19423">MSVRVDGREIHFDVAFGGSFFALVDAEKNNLQLEADQIPNLISLAVRFLAEANRQYQVSHPQLAITGIANAEFYTSQCGPGASQKNIVISGEGQVDRSPCGTGTSAKLAALHAKHQLPAGQPFINENFTGARFTGIIQSETTVATHPAIIPQITGQAYICGTSTFVLDPADSMRFGFRVVGV</sequence>
<reference evidence="2 3" key="1">
    <citation type="submission" date="2011-08" db="EMBL/GenBank/DDBJ databases">
        <title>The Genome Sequence of Clostridium hathewayi WAL-18680.</title>
        <authorList>
            <consortium name="The Broad Institute Genome Sequencing Platform"/>
            <person name="Earl A."/>
            <person name="Ward D."/>
            <person name="Feldgarden M."/>
            <person name="Gevers D."/>
            <person name="Finegold S.M."/>
            <person name="Summanen P.H."/>
            <person name="Molitoris D.R."/>
            <person name="Song M."/>
            <person name="Daigneault M."/>
            <person name="Allen-Vercoe E."/>
            <person name="Young S.K."/>
            <person name="Zeng Q."/>
            <person name="Gargeya S."/>
            <person name="Fitzgerald M."/>
            <person name="Haas B."/>
            <person name="Abouelleil A."/>
            <person name="Alvarado L."/>
            <person name="Arachchi H.M."/>
            <person name="Berlin A."/>
            <person name="Brown A."/>
            <person name="Chapman S.B."/>
            <person name="Chen Z."/>
            <person name="Dunbar C."/>
            <person name="Freedman E."/>
            <person name="Gearin G."/>
            <person name="Gellesch M."/>
            <person name="Goldberg J."/>
            <person name="Griggs A."/>
            <person name="Gujja S."/>
            <person name="Heiman D."/>
            <person name="Howarth C."/>
            <person name="Larson L."/>
            <person name="Lui A."/>
            <person name="MacDonald P.J.P."/>
            <person name="Montmayeur A."/>
            <person name="Murphy C."/>
            <person name="Neiman D."/>
            <person name="Pearson M."/>
            <person name="Priest M."/>
            <person name="Roberts A."/>
            <person name="Saif S."/>
            <person name="Shea T."/>
            <person name="Shenoy N."/>
            <person name="Sisk P."/>
            <person name="Stolte C."/>
            <person name="Sykes S."/>
            <person name="Wortman J."/>
            <person name="Nusbaum C."/>
            <person name="Birren B."/>
        </authorList>
    </citation>
    <scope>NUCLEOTIDE SEQUENCE [LARGE SCALE GENOMIC DNA]</scope>
    <source>
        <strain evidence="2 3">WAL-18680</strain>
    </source>
</reference>
<name>G5IAX4_9FIRM</name>
<evidence type="ECO:0000313" key="2">
    <source>
        <dbReference type="EMBL" id="EHI61289.1"/>
    </source>
</evidence>
<evidence type="ECO:0008006" key="4">
    <source>
        <dbReference type="Google" id="ProtNLM"/>
    </source>
</evidence>
<organism evidence="2 3">
    <name type="scientific">Hungatella hathewayi WAL-18680</name>
    <dbReference type="NCBI Taxonomy" id="742737"/>
    <lineage>
        <taxon>Bacteria</taxon>
        <taxon>Bacillati</taxon>
        <taxon>Bacillota</taxon>
        <taxon>Clostridia</taxon>
        <taxon>Lachnospirales</taxon>
        <taxon>Lachnospiraceae</taxon>
        <taxon>Hungatella</taxon>
    </lineage>
</organism>
<dbReference type="InterPro" id="IPR008794">
    <property type="entry name" value="Pro_racemase_fam"/>
</dbReference>
<comment type="caution">
    <text evidence="2">The sequence shown here is derived from an EMBL/GenBank/DDBJ whole genome shotgun (WGS) entry which is preliminary data.</text>
</comment>
<dbReference type="Proteomes" id="UP000005384">
    <property type="component" value="Unassembled WGS sequence"/>
</dbReference>
<evidence type="ECO:0000313" key="3">
    <source>
        <dbReference type="Proteomes" id="UP000005384"/>
    </source>
</evidence>
<keyword evidence="3" id="KW-1185">Reference proteome</keyword>
<dbReference type="PATRIC" id="fig|742737.3.peg.650"/>
<dbReference type="GO" id="GO:0047580">
    <property type="term" value="F:4-hydroxyproline epimerase activity"/>
    <property type="evidence" value="ECO:0007669"/>
    <property type="project" value="TreeGrafter"/>
</dbReference>
<proteinExistence type="inferred from homology"/>
<protein>
    <recommendedName>
        <fullName evidence="4">Proline racemase</fullName>
    </recommendedName>
</protein>
<dbReference type="HOGENOM" id="CLU_036729_3_1_9"/>
<dbReference type="PANTHER" id="PTHR33442:SF5">
    <property type="entry name" value="BIFUNCTIONAL TRANS-3-HYDROXY-L-PROLINE DEHYDRATASE_2-EPIMERASE"/>
    <property type="match status" value="1"/>
</dbReference>
<comment type="similarity">
    <text evidence="1">Belongs to the proline racemase family.</text>
</comment>
<dbReference type="EMBL" id="ADLN01000005">
    <property type="protein sequence ID" value="EHI61289.1"/>
    <property type="molecule type" value="Genomic_DNA"/>
</dbReference>
<dbReference type="PANTHER" id="PTHR33442">
    <property type="entry name" value="TRANS-3-HYDROXY-L-PROLINE DEHYDRATASE"/>
    <property type="match status" value="1"/>
</dbReference>
<evidence type="ECO:0000256" key="1">
    <source>
        <dbReference type="ARBA" id="ARBA00007529"/>
    </source>
</evidence>
<gene>
    <name evidence="2" type="ORF">HMPREF9473_00651</name>
</gene>
<accession>G5IAX4</accession>
<dbReference type="SUPFAM" id="SSF54506">
    <property type="entry name" value="Diaminopimelate epimerase-like"/>
    <property type="match status" value="1"/>
</dbReference>